<dbReference type="RefSeq" id="XP_021866199.1">
    <property type="nucleotide sequence ID" value="XM_022010507.2"/>
</dbReference>
<evidence type="ECO:0000313" key="1">
    <source>
        <dbReference type="Proteomes" id="UP000813463"/>
    </source>
</evidence>
<reference evidence="2" key="2">
    <citation type="submission" date="2025-08" db="UniProtKB">
        <authorList>
            <consortium name="RefSeq"/>
        </authorList>
    </citation>
    <scope>IDENTIFICATION</scope>
    <source>
        <tissue evidence="2">Leaf</tissue>
    </source>
</reference>
<name>A0A9R0KC50_SPIOL</name>
<dbReference type="Proteomes" id="UP000813463">
    <property type="component" value="Chromosome 6"/>
</dbReference>
<dbReference type="PANTHER" id="PTHR33645:SF11">
    <property type="entry name" value="AMINOPEPTIDASE (DUF3754)"/>
    <property type="match status" value="1"/>
</dbReference>
<protein>
    <submittedName>
        <fullName evidence="2">Uncharacterized protein isoform X1</fullName>
    </submittedName>
</protein>
<dbReference type="AlphaFoldDB" id="A0A9R0KC50"/>
<proteinExistence type="predicted"/>
<accession>A0A9R0KC50</accession>
<dbReference type="PANTHER" id="PTHR33645">
    <property type="entry name" value="AMINOPEPTIDASE (DUF3754)"/>
    <property type="match status" value="1"/>
</dbReference>
<dbReference type="KEGG" id="soe:110804912"/>
<dbReference type="OrthoDB" id="2020015at2759"/>
<organism evidence="1 2">
    <name type="scientific">Spinacia oleracea</name>
    <name type="common">Spinach</name>
    <dbReference type="NCBI Taxonomy" id="3562"/>
    <lineage>
        <taxon>Eukaryota</taxon>
        <taxon>Viridiplantae</taxon>
        <taxon>Streptophyta</taxon>
        <taxon>Embryophyta</taxon>
        <taxon>Tracheophyta</taxon>
        <taxon>Spermatophyta</taxon>
        <taxon>Magnoliopsida</taxon>
        <taxon>eudicotyledons</taxon>
        <taxon>Gunneridae</taxon>
        <taxon>Pentapetalae</taxon>
        <taxon>Caryophyllales</taxon>
        <taxon>Chenopodiaceae</taxon>
        <taxon>Chenopodioideae</taxon>
        <taxon>Anserineae</taxon>
        <taxon>Spinacia</taxon>
    </lineage>
</organism>
<sequence>MGKKKKEIIQLDRESVIPIVKNKLIHGLTQLIESKLERDEFSTFCKRVEYTIRAWYHVQFDEMMQLFTLFEPVVGARKLEDLNLSEDEIDELEQKFLVLLFQMMNKSNFKIVTNQEIEVAASGKYCLNLPIKVDEAKLNSTLLRRYFAKHPQDNLPYFADQYIIFRRGFGLDQMTAYFIQWKIDALISRTVQGFLRLTGMRKFFSKKRRLRYMGNQEQQEGIGTYDEDDDDGDEHDLFIERIRIQNMNLSICNLISKTTIQEPTFEKIIILYRLHSTKEDGRAIYVKHFKHIPMADMELVLPEKKNPGLTPFDWVKFLISAAIGLVTVITQLCKTKANLKVLAPICSAVVGYCAKIYFTFQKNLKDYQSLITRSMYDKQLDSGRGTLLHLCDDVIQQEVKEVIIAFFVLMKYGKFTCQDLDHKCEELISEKFNEQCNFDVDDAIHKLEKLGIVYKDQIERYSSVDVKKANDFIGTTTEEVVTNASQGEQ</sequence>
<reference evidence="1" key="1">
    <citation type="journal article" date="2021" name="Nat. Commun.">
        <title>Genomic analyses provide insights into spinach domestication and the genetic basis of agronomic traits.</title>
        <authorList>
            <person name="Cai X."/>
            <person name="Sun X."/>
            <person name="Xu C."/>
            <person name="Sun H."/>
            <person name="Wang X."/>
            <person name="Ge C."/>
            <person name="Zhang Z."/>
            <person name="Wang Q."/>
            <person name="Fei Z."/>
            <person name="Jiao C."/>
            <person name="Wang Q."/>
        </authorList>
    </citation>
    <scope>NUCLEOTIDE SEQUENCE [LARGE SCALE GENOMIC DNA]</scope>
    <source>
        <strain evidence="1">cv. Varoflay</strain>
    </source>
</reference>
<gene>
    <name evidence="2" type="primary">LOC110804912</name>
</gene>
<keyword evidence="1" id="KW-1185">Reference proteome</keyword>
<evidence type="ECO:0000313" key="2">
    <source>
        <dbReference type="RefSeq" id="XP_021866199.1"/>
    </source>
</evidence>
<dbReference type="Pfam" id="PF12576">
    <property type="entry name" value="DUF3754"/>
    <property type="match status" value="1"/>
</dbReference>
<dbReference type="GeneID" id="110804912"/>
<dbReference type="InterPro" id="IPR022227">
    <property type="entry name" value="DUF3754"/>
</dbReference>